<evidence type="ECO:0000313" key="3">
    <source>
        <dbReference type="Proteomes" id="UP001515100"/>
    </source>
</evidence>
<keyword evidence="1" id="KW-0812">Transmembrane</keyword>
<comment type="caution">
    <text evidence="2">The sequence shown here is derived from an EMBL/GenBank/DDBJ whole genome shotgun (WGS) entry which is preliminary data.</text>
</comment>
<dbReference type="EMBL" id="SDPP02000006">
    <property type="protein sequence ID" value="KAA1373001.1"/>
    <property type="molecule type" value="Genomic_DNA"/>
</dbReference>
<feature type="transmembrane region" description="Helical" evidence="1">
    <location>
        <begin position="349"/>
        <end position="368"/>
    </location>
</feature>
<feature type="transmembrane region" description="Helical" evidence="1">
    <location>
        <begin position="125"/>
        <end position="143"/>
    </location>
</feature>
<keyword evidence="1" id="KW-1133">Transmembrane helix</keyword>
<sequence length="385" mass="40971">MVLRRPGAADSVVASPGQVARVVLLRGDLIPRGLRTRARRGYFDDYDQVLALLSDDAALLVVPLRLLSHGQVSSASEMREVSGADEFAQACGLALEPGTANDAAMASAPDSALVHQPVRAELRTALWRHIVLLTVTVLSVLAMLSTDGVVGQIASVLGTVAVAVLAADQWRYRARFLDLVRGRPSSPDRTDVLNLLDERVPRQLREARLQIGADDVVHVVGATETWVAGPHLGGAQRCIIGPDVIAFVDRRGVHLMLLEASSWTTDSDRSALTDACRRHGIEVTTVRAALASPEYLVSHRLQASAGTLDSPASSAAADGEIVPMGPFATALVAMLIALGHIAPFDDLDAFRASVALVAGLAAAVAASAQLRHRRWNREQIRSEGE</sequence>
<dbReference type="AlphaFoldDB" id="A0A641AH42"/>
<keyword evidence="3" id="KW-1185">Reference proteome</keyword>
<organism evidence="2 3">
    <name type="scientific">Aeromicrobium fastidiosum</name>
    <dbReference type="NCBI Taxonomy" id="52699"/>
    <lineage>
        <taxon>Bacteria</taxon>
        <taxon>Bacillati</taxon>
        <taxon>Actinomycetota</taxon>
        <taxon>Actinomycetes</taxon>
        <taxon>Propionibacteriales</taxon>
        <taxon>Nocardioidaceae</taxon>
        <taxon>Aeromicrobium</taxon>
    </lineage>
</organism>
<evidence type="ECO:0000313" key="2">
    <source>
        <dbReference type="EMBL" id="KAA1373001.1"/>
    </source>
</evidence>
<accession>A0A641AH42</accession>
<gene>
    <name evidence="2" type="ORF">ESP62_018080</name>
</gene>
<dbReference type="RefSeq" id="WP_129186001.1">
    <property type="nucleotide sequence ID" value="NZ_JAGIOG010000001.1"/>
</dbReference>
<dbReference type="OrthoDB" id="9840565at2"/>
<protein>
    <submittedName>
        <fullName evidence="2">Uncharacterized protein</fullName>
    </submittedName>
</protein>
<proteinExistence type="predicted"/>
<evidence type="ECO:0000256" key="1">
    <source>
        <dbReference type="SAM" id="Phobius"/>
    </source>
</evidence>
<keyword evidence="1" id="KW-0472">Membrane</keyword>
<name>A0A641AH42_9ACTN</name>
<dbReference type="Proteomes" id="UP001515100">
    <property type="component" value="Unassembled WGS sequence"/>
</dbReference>
<reference evidence="2" key="1">
    <citation type="submission" date="2019-09" db="EMBL/GenBank/DDBJ databases">
        <authorList>
            <person name="Li J."/>
        </authorList>
    </citation>
    <scope>NUCLEOTIDE SEQUENCE [LARGE SCALE GENOMIC DNA]</scope>
    <source>
        <strain evidence="2">NRBC 14897</strain>
    </source>
</reference>
<feature type="transmembrane region" description="Helical" evidence="1">
    <location>
        <begin position="149"/>
        <end position="167"/>
    </location>
</feature>
<feature type="transmembrane region" description="Helical" evidence="1">
    <location>
        <begin position="321"/>
        <end position="343"/>
    </location>
</feature>